<dbReference type="Pfam" id="PF13455">
    <property type="entry name" value="MUG113"/>
    <property type="match status" value="1"/>
</dbReference>
<feature type="region of interest" description="Disordered" evidence="2">
    <location>
        <begin position="458"/>
        <end position="486"/>
    </location>
</feature>
<dbReference type="AlphaFoldDB" id="A0AAN3VXE4"/>
<feature type="domain" description="Bacteriophage T5 Orf172 DNA-binding" evidence="3">
    <location>
        <begin position="354"/>
        <end position="437"/>
    </location>
</feature>
<dbReference type="SMART" id="SM00974">
    <property type="entry name" value="T5orf172"/>
    <property type="match status" value="1"/>
</dbReference>
<feature type="coiled-coil region" evidence="1">
    <location>
        <begin position="206"/>
        <end position="341"/>
    </location>
</feature>
<sequence>MVFYIVIVILLVIAVVGWTSGSGFQRENLILKQEKDILEKENQNLKNKYNDFYSKVEKEYKQIMDMDQAVQEKENKKNEIEKEILKLKSENETEKERALKILDKKRELEKEIEILEEKQDLQEFSFYEPKYYYESSAHYKAMIERVNNEMKWMIKDKKAATCSVSWEVGGDKKKGQKMIDDNLKLMLRAFNGEADAAIAKVKFNNVHVMEKRINKAYETINKLNETNMCIISGDYLRLKLQELYMNYEMAQKEQEEKEEQRAIREQIKEEERAQREFEKAQVEAQKEEERAQKALEQAQQKLQEAHGAALDKLNAKIELLKAQLEEASHNKERAMSMAQQTKSGHVYVISNIGSFGENVYKIGMTRRLDPMDRVRELGDASVPFNFDVHAMIYSKNAPELENALHKKFYDNRVNKINDRREFFRVNLDEVEKVVKEYNAEIEFTKIAKAEQYRETLAMEQNQKTKSEIQEEEQEKERKEEELILNI</sequence>
<dbReference type="GeneID" id="75075247"/>
<comment type="caution">
    <text evidence="4">The sequence shown here is derived from an EMBL/GenBank/DDBJ whole genome shotgun (WGS) entry which is preliminary data.</text>
</comment>
<protein>
    <submittedName>
        <fullName evidence="4">PF13250 domain protein</fullName>
    </submittedName>
</protein>
<reference evidence="4 5" key="1">
    <citation type="submission" date="2012-07" db="EMBL/GenBank/DDBJ databases">
        <authorList>
            <person name="Durkin A.S."/>
            <person name="McCorrison J."/>
            <person name="Torralba M."/>
            <person name="Gillis M."/>
            <person name="Methe B."/>
            <person name="Sutton G."/>
            <person name="Nelson K.E."/>
        </authorList>
    </citation>
    <scope>NUCLEOTIDE SEQUENCE [LARGE SCALE GENOMIC DNA]</scope>
    <source>
        <strain evidence="4 5">Fnf 1007</strain>
    </source>
</reference>
<feature type="compositionally biased region" description="Basic and acidic residues" evidence="2">
    <location>
        <begin position="462"/>
        <end position="486"/>
    </location>
</feature>
<dbReference type="EMBL" id="ALKK01000011">
    <property type="protein sequence ID" value="EJU18809.1"/>
    <property type="molecule type" value="Genomic_DNA"/>
</dbReference>
<evidence type="ECO:0000313" key="5">
    <source>
        <dbReference type="Proteomes" id="UP000003120"/>
    </source>
</evidence>
<feature type="coiled-coil region" evidence="1">
    <location>
        <begin position="28"/>
        <end position="125"/>
    </location>
</feature>
<dbReference type="InterPro" id="IPR025280">
    <property type="entry name" value="SNIPE"/>
</dbReference>
<dbReference type="RefSeq" id="WP_005960421.1">
    <property type="nucleotide sequence ID" value="NZ_ALKK01000011.1"/>
</dbReference>
<proteinExistence type="predicted"/>
<dbReference type="InterPro" id="IPR018306">
    <property type="entry name" value="Phage_T5_Orf172_DNA-bd"/>
</dbReference>
<evidence type="ECO:0000259" key="3">
    <source>
        <dbReference type="SMART" id="SM00974"/>
    </source>
</evidence>
<dbReference type="Pfam" id="PF13250">
    <property type="entry name" value="SNIPE"/>
    <property type="match status" value="1"/>
</dbReference>
<evidence type="ECO:0000256" key="2">
    <source>
        <dbReference type="SAM" id="MobiDB-lite"/>
    </source>
</evidence>
<evidence type="ECO:0000313" key="4">
    <source>
        <dbReference type="EMBL" id="EJU18809.1"/>
    </source>
</evidence>
<accession>A0AAN3VXE4</accession>
<evidence type="ECO:0000256" key="1">
    <source>
        <dbReference type="SAM" id="Coils"/>
    </source>
</evidence>
<dbReference type="Proteomes" id="UP000003120">
    <property type="component" value="Unassembled WGS sequence"/>
</dbReference>
<keyword evidence="1" id="KW-0175">Coiled coil</keyword>
<gene>
    <name evidence="4" type="ORF">HMPREF1127_1063</name>
</gene>
<organism evidence="4 5">
    <name type="scientific">Fusobacterium necrophorum subsp. funduliforme Fnf 1007</name>
    <dbReference type="NCBI Taxonomy" id="1161424"/>
    <lineage>
        <taxon>Bacteria</taxon>
        <taxon>Fusobacteriati</taxon>
        <taxon>Fusobacteriota</taxon>
        <taxon>Fusobacteriia</taxon>
        <taxon>Fusobacteriales</taxon>
        <taxon>Fusobacteriaceae</taxon>
        <taxon>Fusobacterium</taxon>
    </lineage>
</organism>
<name>A0AAN3VXE4_9FUSO</name>